<sequence>MRGMLADSVSLLLVAVIAVAGYVAVLWVATAYFVWRDARRRSASPTFQLFALLLGFVPPFLGALVYLVVRPPRTLDEERAYALEEQSLRELDSDPVALRPCPSCGKDIEAEFIVCPYCRTQFARRCHGCDRVLRLGWAVCPYCAEEVGHAPLGRVTRSG</sequence>
<dbReference type="Proteomes" id="UP000606991">
    <property type="component" value="Unassembled WGS sequence"/>
</dbReference>
<dbReference type="InterPro" id="IPR025874">
    <property type="entry name" value="DZR"/>
</dbReference>
<dbReference type="AlphaFoldDB" id="A0A934K4V3"/>
<evidence type="ECO:0000313" key="3">
    <source>
        <dbReference type="EMBL" id="MBJ7595770.1"/>
    </source>
</evidence>
<reference evidence="3 4" key="1">
    <citation type="submission" date="2020-10" db="EMBL/GenBank/DDBJ databases">
        <title>Ca. Dormibacterota MAGs.</title>
        <authorList>
            <person name="Montgomery K."/>
        </authorList>
    </citation>
    <scope>NUCLEOTIDE SEQUENCE [LARGE SCALE GENOMIC DNA]</scope>
    <source>
        <strain evidence="3">SC8812_S17_18</strain>
    </source>
</reference>
<gene>
    <name evidence="3" type="ORF">JF886_13100</name>
</gene>
<dbReference type="Pfam" id="PF12773">
    <property type="entry name" value="DZR"/>
    <property type="match status" value="1"/>
</dbReference>
<feature type="transmembrane region" description="Helical" evidence="1">
    <location>
        <begin position="12"/>
        <end position="35"/>
    </location>
</feature>
<name>A0A934K4V3_9BACT</name>
<keyword evidence="1" id="KW-0472">Membrane</keyword>
<accession>A0A934K4V3</accession>
<feature type="transmembrane region" description="Helical" evidence="1">
    <location>
        <begin position="47"/>
        <end position="69"/>
    </location>
</feature>
<dbReference type="EMBL" id="JAEKNS010000131">
    <property type="protein sequence ID" value="MBJ7595770.1"/>
    <property type="molecule type" value="Genomic_DNA"/>
</dbReference>
<keyword evidence="1" id="KW-1133">Transmembrane helix</keyword>
<evidence type="ECO:0000313" key="4">
    <source>
        <dbReference type="Proteomes" id="UP000606991"/>
    </source>
</evidence>
<evidence type="ECO:0000259" key="2">
    <source>
        <dbReference type="Pfam" id="PF12773"/>
    </source>
</evidence>
<protein>
    <submittedName>
        <fullName evidence="3">Zinc ribbon domain-containing protein</fullName>
    </submittedName>
</protein>
<evidence type="ECO:0000256" key="1">
    <source>
        <dbReference type="SAM" id="Phobius"/>
    </source>
</evidence>
<proteinExistence type="predicted"/>
<keyword evidence="1" id="KW-0812">Transmembrane</keyword>
<comment type="caution">
    <text evidence="3">The sequence shown here is derived from an EMBL/GenBank/DDBJ whole genome shotgun (WGS) entry which is preliminary data.</text>
</comment>
<feature type="domain" description="DZANK-type" evidence="2">
    <location>
        <begin position="101"/>
        <end position="143"/>
    </location>
</feature>
<organism evidence="3 4">
    <name type="scientific">Candidatus Aeolococcus gillhamiae</name>
    <dbReference type="NCBI Taxonomy" id="3127015"/>
    <lineage>
        <taxon>Bacteria</taxon>
        <taxon>Bacillati</taxon>
        <taxon>Candidatus Dormiibacterota</taxon>
        <taxon>Candidatus Dormibacteria</taxon>
        <taxon>Candidatus Aeolococcales</taxon>
        <taxon>Candidatus Aeolococcaceae</taxon>
        <taxon>Candidatus Aeolococcus</taxon>
    </lineage>
</organism>